<evidence type="ECO:0000259" key="4">
    <source>
        <dbReference type="PROSITE" id="PS50202"/>
    </source>
</evidence>
<evidence type="ECO:0000256" key="1">
    <source>
        <dbReference type="SAM" id="MobiDB-lite"/>
    </source>
</evidence>
<feature type="compositionally biased region" description="Basic and acidic residues" evidence="1">
    <location>
        <begin position="276"/>
        <end position="286"/>
    </location>
</feature>
<evidence type="ECO:0000256" key="2">
    <source>
        <dbReference type="SAM" id="Phobius"/>
    </source>
</evidence>
<proteinExistence type="predicted"/>
<feature type="region of interest" description="Disordered" evidence="1">
    <location>
        <begin position="246"/>
        <end position="302"/>
    </location>
</feature>
<dbReference type="InterPro" id="IPR036865">
    <property type="entry name" value="CRAL-TRIO_dom_sf"/>
</dbReference>
<comment type="caution">
    <text evidence="5">The sequence shown here is derived from an EMBL/GenBank/DDBJ whole genome shotgun (WGS) entry which is preliminary data.</text>
</comment>
<dbReference type="InterPro" id="IPR000535">
    <property type="entry name" value="MSP_dom"/>
</dbReference>
<dbReference type="SUPFAM" id="SSF52087">
    <property type="entry name" value="CRAL/TRIO domain"/>
    <property type="match status" value="1"/>
</dbReference>
<dbReference type="InterPro" id="IPR013783">
    <property type="entry name" value="Ig-like_fold"/>
</dbReference>
<protein>
    <recommendedName>
        <fullName evidence="7">Motile sperm domain-containing protein 2</fullName>
    </recommendedName>
</protein>
<feature type="compositionally biased region" description="Low complexity" evidence="1">
    <location>
        <begin position="290"/>
        <end position="299"/>
    </location>
</feature>
<dbReference type="InterPro" id="IPR001251">
    <property type="entry name" value="CRAL-TRIO_dom"/>
</dbReference>
<keyword evidence="6" id="KW-1185">Reference proteome</keyword>
<keyword evidence="2" id="KW-0812">Transmembrane</keyword>
<evidence type="ECO:0000313" key="5">
    <source>
        <dbReference type="EMBL" id="CAL8070289.1"/>
    </source>
</evidence>
<dbReference type="Pfam" id="PF00635">
    <property type="entry name" value="Motile_Sperm"/>
    <property type="match status" value="1"/>
</dbReference>
<organism evidence="5 6">
    <name type="scientific">Orchesella dallaii</name>
    <dbReference type="NCBI Taxonomy" id="48710"/>
    <lineage>
        <taxon>Eukaryota</taxon>
        <taxon>Metazoa</taxon>
        <taxon>Ecdysozoa</taxon>
        <taxon>Arthropoda</taxon>
        <taxon>Hexapoda</taxon>
        <taxon>Collembola</taxon>
        <taxon>Entomobryomorpha</taxon>
        <taxon>Entomobryoidea</taxon>
        <taxon>Orchesellidae</taxon>
        <taxon>Orchesellinae</taxon>
        <taxon>Orchesella</taxon>
    </lineage>
</organism>
<dbReference type="InterPro" id="IPR036273">
    <property type="entry name" value="CRAL/TRIO_N_dom_sf"/>
</dbReference>
<dbReference type="PANTHER" id="PTHR46384">
    <property type="entry name" value="MOTILE SPERM DOMAIN-CONTAINING PROTEIN 2"/>
    <property type="match status" value="1"/>
</dbReference>
<dbReference type="SMART" id="SM00516">
    <property type="entry name" value="SEC14"/>
    <property type="match status" value="1"/>
</dbReference>
<accession>A0ABP1PKT6</accession>
<feature type="domain" description="MSP" evidence="4">
    <location>
        <begin position="312"/>
        <end position="437"/>
    </location>
</feature>
<dbReference type="PANTHER" id="PTHR46384:SF1">
    <property type="entry name" value="MOTILE SPERM DOMAIN-CONTAINING PROTEIN 2"/>
    <property type="match status" value="1"/>
</dbReference>
<dbReference type="Gene3D" id="3.40.525.10">
    <property type="entry name" value="CRAL-TRIO lipid binding domain"/>
    <property type="match status" value="1"/>
</dbReference>
<gene>
    <name evidence="5" type="ORF">ODALV1_LOCUS1166</name>
</gene>
<dbReference type="PROSITE" id="PS50202">
    <property type="entry name" value="MSP"/>
    <property type="match status" value="1"/>
</dbReference>
<sequence length="552" mass="63312">MEDIERVTPEQLTQLKGGFFDKVKANNPGFHPDDLERVKTDELWLRRFIAHGEQDVETATNLLYECCQWRKEFGVNELDHTKMDAALFEKGTLFIRNKDKFGKKLLIFKAKHHQKGTVDMEQLQKFIVYYFERIERETRSDQISIIFDMKDTGWQNMDMDFVRYLITLLKTYYPYFVNYLMIFEMPWLLNAAWKIIKGWLPPKFVDRVKFVDKKTIKEWIEPDNQLTDWGGSDNYVYKFEPEVRQKRTMANGRGPPEPKQRKAKISVEPSPGTPDRTSRLADHDVYDNGSPSTSHSSSPVRAAFQQGGNQAFVTLEHCLAEVDERITFKPTENDEYSCRLHIQNIAQGSNSIVFKIKTTSPDRYRVRPTIAVIEPGATAKVPITTYPGISASQIGRDRFQVQVCILPKDMVNDESCESMNSSNQSLHNSNIADLTSVFKKLINSPGTAIDTFKVAVSVEARAGDTAVAGPTVSMNEERMRKGLDDLEKKITESVYNKVQPKVDRMMWMMYVIVAFLVALFAMQWLNSRTSLVVDCGTSCPDFMPKVECSNNN</sequence>
<evidence type="ECO:0000259" key="3">
    <source>
        <dbReference type="PROSITE" id="PS50191"/>
    </source>
</evidence>
<dbReference type="Pfam" id="PF00650">
    <property type="entry name" value="CRAL_TRIO"/>
    <property type="match status" value="1"/>
</dbReference>
<dbReference type="SUPFAM" id="SSF46938">
    <property type="entry name" value="CRAL/TRIO N-terminal domain"/>
    <property type="match status" value="1"/>
</dbReference>
<dbReference type="SUPFAM" id="SSF49354">
    <property type="entry name" value="PapD-like"/>
    <property type="match status" value="1"/>
</dbReference>
<dbReference type="Proteomes" id="UP001642540">
    <property type="component" value="Unassembled WGS sequence"/>
</dbReference>
<evidence type="ECO:0000313" key="6">
    <source>
        <dbReference type="Proteomes" id="UP001642540"/>
    </source>
</evidence>
<dbReference type="PROSITE" id="PS50191">
    <property type="entry name" value="CRAL_TRIO"/>
    <property type="match status" value="1"/>
</dbReference>
<dbReference type="EMBL" id="CAXLJM020000004">
    <property type="protein sequence ID" value="CAL8070289.1"/>
    <property type="molecule type" value="Genomic_DNA"/>
</dbReference>
<reference evidence="5 6" key="1">
    <citation type="submission" date="2024-08" db="EMBL/GenBank/DDBJ databases">
        <authorList>
            <person name="Cucini C."/>
            <person name="Frati F."/>
        </authorList>
    </citation>
    <scope>NUCLEOTIDE SEQUENCE [LARGE SCALE GENOMIC DNA]</scope>
</reference>
<name>A0ABP1PKT6_9HEXA</name>
<dbReference type="InterPro" id="IPR008962">
    <property type="entry name" value="PapD-like_sf"/>
</dbReference>
<keyword evidence="2" id="KW-0472">Membrane</keyword>
<keyword evidence="2" id="KW-1133">Transmembrane helix</keyword>
<feature type="transmembrane region" description="Helical" evidence="2">
    <location>
        <begin position="507"/>
        <end position="525"/>
    </location>
</feature>
<dbReference type="Gene3D" id="2.60.40.10">
    <property type="entry name" value="Immunoglobulins"/>
    <property type="match status" value="1"/>
</dbReference>
<evidence type="ECO:0008006" key="7">
    <source>
        <dbReference type="Google" id="ProtNLM"/>
    </source>
</evidence>
<dbReference type="CDD" id="cd00170">
    <property type="entry name" value="SEC14"/>
    <property type="match status" value="1"/>
</dbReference>
<dbReference type="InterPro" id="IPR053012">
    <property type="entry name" value="ER-organelle_contact"/>
</dbReference>
<feature type="domain" description="CRAL-TRIO" evidence="3">
    <location>
        <begin position="81"/>
        <end position="237"/>
    </location>
</feature>